<proteinExistence type="predicted"/>
<keyword evidence="1" id="KW-0812">Transmembrane</keyword>
<dbReference type="EMBL" id="JAFBDQ010000006">
    <property type="protein sequence ID" value="MBM7556584.1"/>
    <property type="molecule type" value="Genomic_DNA"/>
</dbReference>
<keyword evidence="3" id="KW-1185">Reference proteome</keyword>
<keyword evidence="1" id="KW-1133">Transmembrane helix</keyword>
<feature type="transmembrane region" description="Helical" evidence="1">
    <location>
        <begin position="6"/>
        <end position="23"/>
    </location>
</feature>
<accession>A0A939BQQ2</accession>
<gene>
    <name evidence="2" type="ORF">JOC47_001435</name>
</gene>
<keyword evidence="1" id="KW-0472">Membrane</keyword>
<evidence type="ECO:0000313" key="3">
    <source>
        <dbReference type="Proteomes" id="UP000774000"/>
    </source>
</evidence>
<evidence type="ECO:0000313" key="2">
    <source>
        <dbReference type="EMBL" id="MBM7556584.1"/>
    </source>
</evidence>
<reference evidence="2" key="1">
    <citation type="submission" date="2021-01" db="EMBL/GenBank/DDBJ databases">
        <title>Genomic Encyclopedia of Type Strains, Phase IV (KMG-IV): sequencing the most valuable type-strain genomes for metagenomic binning, comparative biology and taxonomic classification.</title>
        <authorList>
            <person name="Goeker M."/>
        </authorList>
    </citation>
    <scope>NUCLEOTIDE SEQUENCE</scope>
    <source>
        <strain evidence="2">DSM 23230</strain>
    </source>
</reference>
<feature type="transmembrane region" description="Helical" evidence="1">
    <location>
        <begin position="118"/>
        <end position="140"/>
    </location>
</feature>
<comment type="caution">
    <text evidence="2">The sequence shown here is derived from an EMBL/GenBank/DDBJ whole genome shotgun (WGS) entry which is preliminary data.</text>
</comment>
<organism evidence="2 3">
    <name type="scientific">Halanaerobacter jeridensis</name>
    <dbReference type="NCBI Taxonomy" id="706427"/>
    <lineage>
        <taxon>Bacteria</taxon>
        <taxon>Bacillati</taxon>
        <taxon>Bacillota</taxon>
        <taxon>Clostridia</taxon>
        <taxon>Halanaerobiales</taxon>
        <taxon>Halobacteroidaceae</taxon>
        <taxon>Halanaerobacter</taxon>
    </lineage>
</organism>
<dbReference type="AlphaFoldDB" id="A0A939BQQ2"/>
<protein>
    <submittedName>
        <fullName evidence="2">Uncharacterized protein</fullName>
    </submittedName>
</protein>
<feature type="transmembrane region" description="Helical" evidence="1">
    <location>
        <begin position="35"/>
        <end position="68"/>
    </location>
</feature>
<dbReference type="RefSeq" id="WP_204701363.1">
    <property type="nucleotide sequence ID" value="NZ_JAFBDQ010000006.1"/>
</dbReference>
<sequence length="152" mass="17563">MLVDMIFGMFAMSLNFYVGLKLYRINFDKHKFIKLIALSVVIIAGVRVFVSTILLQTVLGVTILILGLRYYFKKSWFSSIIPIVTVYSIIFMMEIISIDLITYITGVPFKEVAHNKNFVFYLYGLGIKSPILIMALVLYYTDFYIADLRQVE</sequence>
<name>A0A939BQQ2_9FIRM</name>
<dbReference type="Proteomes" id="UP000774000">
    <property type="component" value="Unassembled WGS sequence"/>
</dbReference>
<feature type="transmembrane region" description="Helical" evidence="1">
    <location>
        <begin position="80"/>
        <end position="106"/>
    </location>
</feature>
<evidence type="ECO:0000256" key="1">
    <source>
        <dbReference type="SAM" id="Phobius"/>
    </source>
</evidence>